<dbReference type="AlphaFoldDB" id="A0A8T0K355"/>
<dbReference type="InterPro" id="IPR057135">
    <property type="entry name" value="At4g27190-like_LRR"/>
</dbReference>
<dbReference type="InterPro" id="IPR032675">
    <property type="entry name" value="LRR_dom_sf"/>
</dbReference>
<dbReference type="EMBL" id="JABFOF010000007">
    <property type="protein sequence ID" value="KAG2391408.1"/>
    <property type="molecule type" value="Genomic_DNA"/>
</dbReference>
<dbReference type="PANTHER" id="PTHR33463:SF105">
    <property type="entry name" value="AND NB-ARC DOMAIN DISEASE RESISTANCE PROTEIN, PUTATIVE-RELATED"/>
    <property type="match status" value="1"/>
</dbReference>
<dbReference type="InterPro" id="IPR027417">
    <property type="entry name" value="P-loop_NTPase"/>
</dbReference>
<dbReference type="GO" id="GO:0005524">
    <property type="term" value="F:ATP binding"/>
    <property type="evidence" value="ECO:0007669"/>
    <property type="project" value="UniProtKB-KW"/>
</dbReference>
<dbReference type="InterPro" id="IPR050905">
    <property type="entry name" value="Plant_NBS-LRR"/>
</dbReference>
<organism evidence="7 8">
    <name type="scientific">Phaseolus angularis</name>
    <name type="common">Azuki bean</name>
    <name type="synonym">Vigna angularis</name>
    <dbReference type="NCBI Taxonomy" id="3914"/>
    <lineage>
        <taxon>Eukaryota</taxon>
        <taxon>Viridiplantae</taxon>
        <taxon>Streptophyta</taxon>
        <taxon>Embryophyta</taxon>
        <taxon>Tracheophyta</taxon>
        <taxon>Spermatophyta</taxon>
        <taxon>Magnoliopsida</taxon>
        <taxon>eudicotyledons</taxon>
        <taxon>Gunneridae</taxon>
        <taxon>Pentapetalae</taxon>
        <taxon>rosids</taxon>
        <taxon>fabids</taxon>
        <taxon>Fabales</taxon>
        <taxon>Fabaceae</taxon>
        <taxon>Papilionoideae</taxon>
        <taxon>50 kb inversion clade</taxon>
        <taxon>NPAAA clade</taxon>
        <taxon>indigoferoid/millettioid clade</taxon>
        <taxon>Phaseoleae</taxon>
        <taxon>Vigna</taxon>
    </lineage>
</organism>
<dbReference type="GO" id="GO:0006952">
    <property type="term" value="P:defense response"/>
    <property type="evidence" value="ECO:0007669"/>
    <property type="project" value="UniProtKB-KW"/>
</dbReference>
<keyword evidence="2" id="KW-0547">Nucleotide-binding</keyword>
<evidence type="ECO:0000256" key="3">
    <source>
        <dbReference type="ARBA" id="ARBA00022821"/>
    </source>
</evidence>
<reference evidence="7 8" key="1">
    <citation type="submission" date="2020-05" db="EMBL/GenBank/DDBJ databases">
        <title>Vigna angularis (adzuki bean) Var. LongXiaoDou No. 4 denovo assembly.</title>
        <authorList>
            <person name="Xiang H."/>
        </authorList>
    </citation>
    <scope>NUCLEOTIDE SEQUENCE [LARGE SCALE GENOMIC DNA]</scope>
    <source>
        <tissue evidence="7">Leaf</tissue>
    </source>
</reference>
<dbReference type="Proteomes" id="UP000743370">
    <property type="component" value="Unassembled WGS sequence"/>
</dbReference>
<evidence type="ECO:0000313" key="8">
    <source>
        <dbReference type="Proteomes" id="UP000743370"/>
    </source>
</evidence>
<dbReference type="InterPro" id="IPR042197">
    <property type="entry name" value="Apaf_helical"/>
</dbReference>
<dbReference type="PRINTS" id="PR00364">
    <property type="entry name" value="DISEASERSIST"/>
</dbReference>
<evidence type="ECO:0000256" key="1">
    <source>
        <dbReference type="ARBA" id="ARBA00008894"/>
    </source>
</evidence>
<dbReference type="Gene3D" id="3.40.50.300">
    <property type="entry name" value="P-loop containing nucleotide triphosphate hydrolases"/>
    <property type="match status" value="1"/>
</dbReference>
<accession>A0A8T0K355</accession>
<evidence type="ECO:0000259" key="6">
    <source>
        <dbReference type="Pfam" id="PF23247"/>
    </source>
</evidence>
<dbReference type="InterPro" id="IPR002182">
    <property type="entry name" value="NB-ARC"/>
</dbReference>
<comment type="similarity">
    <text evidence="1">Belongs to the disease resistance NB-LRR family.</text>
</comment>
<evidence type="ECO:0000256" key="4">
    <source>
        <dbReference type="ARBA" id="ARBA00022840"/>
    </source>
</evidence>
<protein>
    <submittedName>
        <fullName evidence="7">Disease resistance protein</fullName>
    </submittedName>
</protein>
<sequence length="842" mass="95809">MKLFEKVVLATVSQPLNIISIQDQISDQWSVELKEASEIGRAQRLSERLRKGRTLVILDDVWEKLNFEALGIPFDENSKACCIFLTTGSREVCTCMKCQNIIELNPLTNGEAWTLFTFHANISNDSPEALTYCARRIVLQCNGLSTAIVTLGSTLKDKTIEEFESAGLRLQNPEQLSSLKGLTSHQVCLKVSYDNLTNQLAKSLLLLCSIFPKNHEIDLEDLFRFGRIEKERRVMRAAINILKNSYMLAYVKEKEKVKMRDSIRDVALWIAAESGQAILTCTAVDPRVLVDDEITKDKNVIALWDMKNGELLNYEWNCPSLEILLLHSPQVGSCLWRQKLHHGDISVLESLEALEILDLRGSSFKELPNGVVALQKLKLLDLYGCLIEKNNAYEVIGRCLRLEELYLYLFPSKEEFPHDVSFSRLQRPSRALCIEGFNASTQTFMSLPIKDLFLRAVYLHLKYIEGGYKNVIPSMRSQGMNQIVALILEHCLDIEFLFDGTFTNNNVDMLHTKTVFSNLCTVRLHQMHGLREVFHDPSSQCSLEKLEELSIDSCNQLYNISFPRNSNLCSLKVLKIQSCPMLTSLFIPSFAQTQVFGDSSSQCSLENLQELLIYHCEKLYNISFTRNSKLCSLKELRITSLFMPFIVQTLKLLEVLQIYECSELMHIIPAEGNDYVGTQDHTSLMLPKLRIIEIAGCDKLKYIFHVCFGRLPSLERLITKNCDKLKYVFGTEKEHHLSMYHEYPDLLNLEVLLLVSLPNLVDVWPSYCHPRLPNLKELQCTECSTLSNSSLRKMAIASGLYHQGTTEMVIYSGIAGSTTTQIHMEKPHKFSKPPTASIFTCG</sequence>
<gene>
    <name evidence="7" type="ORF">HKW66_Vig0128310</name>
</gene>
<feature type="domain" description="Disease resistance protein At4g27190-like leucine-rich repeats" evidence="6">
    <location>
        <begin position="465"/>
        <end position="560"/>
    </location>
</feature>
<keyword evidence="3" id="KW-0611">Plant defense</keyword>
<dbReference type="GO" id="GO:0043531">
    <property type="term" value="F:ADP binding"/>
    <property type="evidence" value="ECO:0007669"/>
    <property type="project" value="InterPro"/>
</dbReference>
<dbReference type="Gene3D" id="1.10.8.430">
    <property type="entry name" value="Helical domain of apoptotic protease-activating factors"/>
    <property type="match status" value="1"/>
</dbReference>
<evidence type="ECO:0000259" key="5">
    <source>
        <dbReference type="Pfam" id="PF00931"/>
    </source>
</evidence>
<evidence type="ECO:0000313" key="7">
    <source>
        <dbReference type="EMBL" id="KAG2391408.1"/>
    </source>
</evidence>
<dbReference type="Pfam" id="PF23247">
    <property type="entry name" value="LRR_RPS2"/>
    <property type="match status" value="2"/>
</dbReference>
<keyword evidence="4" id="KW-0067">ATP-binding</keyword>
<proteinExistence type="inferred from homology"/>
<feature type="domain" description="NB-ARC" evidence="5">
    <location>
        <begin position="4"/>
        <end position="120"/>
    </location>
</feature>
<feature type="domain" description="Disease resistance protein At4g27190-like leucine-rich repeats" evidence="6">
    <location>
        <begin position="683"/>
        <end position="788"/>
    </location>
</feature>
<dbReference type="SUPFAM" id="SSF52058">
    <property type="entry name" value="L domain-like"/>
    <property type="match status" value="1"/>
</dbReference>
<dbReference type="Gene3D" id="3.80.10.10">
    <property type="entry name" value="Ribonuclease Inhibitor"/>
    <property type="match status" value="2"/>
</dbReference>
<name>A0A8T0K355_PHAAN</name>
<comment type="caution">
    <text evidence="7">The sequence shown here is derived from an EMBL/GenBank/DDBJ whole genome shotgun (WGS) entry which is preliminary data.</text>
</comment>
<dbReference type="Pfam" id="PF00931">
    <property type="entry name" value="NB-ARC"/>
    <property type="match status" value="1"/>
</dbReference>
<evidence type="ECO:0000256" key="2">
    <source>
        <dbReference type="ARBA" id="ARBA00022741"/>
    </source>
</evidence>
<dbReference type="SUPFAM" id="SSF52540">
    <property type="entry name" value="P-loop containing nucleoside triphosphate hydrolases"/>
    <property type="match status" value="1"/>
</dbReference>
<dbReference type="PANTHER" id="PTHR33463">
    <property type="entry name" value="NB-ARC DOMAIN-CONTAINING PROTEIN-RELATED"/>
    <property type="match status" value="1"/>
</dbReference>